<sequence length="556" mass="63012">MAANMYDQAAQAQFINTYVPINFGELYRIGAAQKAAVDEAAQQFGTQLQKFGEFQSPSQIDTQRYYDLTIGRQDFQNAINQMVSNPDALKDAAFRSQLQSMINSVDYGTLSNLRSSRDAMLKRQEVNQKLMLENRFNPLWHDVDFANYDTVNSKIFDDITPLPYMSVRELVEPYVNNLKGEFLGAKNGFLWNGVTDEMTDAQLQKNLSSIQNTPQYQKYLETYQKMGLNPEQAQQQLLNEIYTAGREYTWNKADRDPMAIENMRLQRKYASAANTANNLLNLTRVLESDATRNHLLKFTNLTPQEVDAFAEQGFKALSPEKQQEVLNLKNPGYVESKMKNYYDQVLKDTRRRSTAENAVIDLMSTPISYEASDKYAAYGTTGKQDKDGFYTANNSSNFKLAKELVYNTIGKDADKGLQKFISLWNDGNNFSNFKISSDQRMISDGNDIYIVKHAYIPEDQLLKARIDRKSLSALGTPVTVDAGPKTTERYDNRGNLESTTTSSSTPVKTIRITVLQQLPRSGEAAITSDAAWMDKNLGIQTKTQDIQDMLSQEENL</sequence>
<dbReference type="Proteomes" id="UP000828042">
    <property type="component" value="Segment"/>
</dbReference>
<protein>
    <submittedName>
        <fullName evidence="2">Nuclear pore complex protein-like protein</fullName>
    </submittedName>
</protein>
<organism evidence="2 3">
    <name type="scientific">uncultured phage cr16_1</name>
    <dbReference type="NCBI Taxonomy" id="2986414"/>
    <lineage>
        <taxon>Viruses</taxon>
        <taxon>Duplodnaviria</taxon>
        <taxon>Heunggongvirae</taxon>
        <taxon>Uroviricota</taxon>
        <taxon>Caudoviricetes</taxon>
        <taxon>Crassvirales</taxon>
        <taxon>Suoliviridae</taxon>
        <taxon>Loutivirinae</taxon>
        <taxon>Buchavirus</taxon>
        <taxon>Buchavirus hiberniae</taxon>
    </lineage>
</organism>
<feature type="region of interest" description="Disordered" evidence="1">
    <location>
        <begin position="480"/>
        <end position="504"/>
    </location>
</feature>
<evidence type="ECO:0000256" key="1">
    <source>
        <dbReference type="SAM" id="MobiDB-lite"/>
    </source>
</evidence>
<evidence type="ECO:0000313" key="3">
    <source>
        <dbReference type="Proteomes" id="UP000828042"/>
    </source>
</evidence>
<reference evidence="2 3" key="1">
    <citation type="submission" date="2021-04" db="EMBL/GenBank/DDBJ databases">
        <authorList>
            <person name="Shkoporov A.N."/>
            <person name="Stockdale S.R."/>
            <person name="Guerin E."/>
            <person name="Ross R.P."/>
            <person name="Hill C."/>
        </authorList>
    </citation>
    <scope>NUCLEOTIDE SEQUENCE [LARGE SCALE GENOMIC DNA]</scope>
    <source>
        <strain evidence="3">cr16_1</strain>
    </source>
</reference>
<accession>A0AA48WWZ3</accession>
<keyword evidence="3" id="KW-1185">Reference proteome</keyword>
<dbReference type="EMBL" id="MZ130498">
    <property type="protein sequence ID" value="QWM91199.2"/>
    <property type="molecule type" value="Genomic_DNA"/>
</dbReference>
<evidence type="ECO:0000313" key="2">
    <source>
        <dbReference type="EMBL" id="QWM91199.2"/>
    </source>
</evidence>
<gene>
    <name evidence="2" type="primary">gp_77020</name>
</gene>
<name>A0AA48WWZ3_9CAUD</name>
<proteinExistence type="predicted"/>